<evidence type="ECO:0000313" key="3">
    <source>
        <dbReference type="Proteomes" id="UP001500665"/>
    </source>
</evidence>
<feature type="domain" description="THUMP-like" evidence="1">
    <location>
        <begin position="324"/>
        <end position="397"/>
    </location>
</feature>
<dbReference type="Proteomes" id="UP001500665">
    <property type="component" value="Unassembled WGS sequence"/>
</dbReference>
<comment type="caution">
    <text evidence="2">The sequence shown here is derived from an EMBL/GenBank/DDBJ whole genome shotgun (WGS) entry which is preliminary data.</text>
</comment>
<dbReference type="SUPFAM" id="SSF53335">
    <property type="entry name" value="S-adenosyl-L-methionine-dependent methyltransferases"/>
    <property type="match status" value="1"/>
</dbReference>
<keyword evidence="2" id="KW-0489">Methyltransferase</keyword>
<dbReference type="Pfam" id="PF18096">
    <property type="entry name" value="Thump_like"/>
    <property type="match status" value="1"/>
</dbReference>
<dbReference type="CDD" id="cd02440">
    <property type="entry name" value="AdoMet_MTases"/>
    <property type="match status" value="1"/>
</dbReference>
<dbReference type="Gene3D" id="3.40.50.150">
    <property type="entry name" value="Vaccinia Virus protein VP39"/>
    <property type="match status" value="1"/>
</dbReference>
<proteinExistence type="predicted"/>
<dbReference type="EMBL" id="BAAAHH010000022">
    <property type="protein sequence ID" value="GAA0959655.1"/>
    <property type="molecule type" value="Genomic_DNA"/>
</dbReference>
<dbReference type="GO" id="GO:0008168">
    <property type="term" value="F:methyltransferase activity"/>
    <property type="evidence" value="ECO:0007669"/>
    <property type="project" value="UniProtKB-KW"/>
</dbReference>
<dbReference type="InterPro" id="IPR029063">
    <property type="entry name" value="SAM-dependent_MTases_sf"/>
</dbReference>
<name>A0ABP4C4M3_9ACTN</name>
<protein>
    <submittedName>
        <fullName evidence="2">Class I SAM-dependent methyltransferase</fullName>
    </submittedName>
</protein>
<keyword evidence="3" id="KW-1185">Reference proteome</keyword>
<reference evidence="3" key="1">
    <citation type="journal article" date="2019" name="Int. J. Syst. Evol. Microbiol.">
        <title>The Global Catalogue of Microorganisms (GCM) 10K type strain sequencing project: providing services to taxonomists for standard genome sequencing and annotation.</title>
        <authorList>
            <consortium name="The Broad Institute Genomics Platform"/>
            <consortium name="The Broad Institute Genome Sequencing Center for Infectious Disease"/>
            <person name="Wu L."/>
            <person name="Ma J."/>
        </authorList>
    </citation>
    <scope>NUCLEOTIDE SEQUENCE [LARGE SCALE GENOMIC DNA]</scope>
    <source>
        <strain evidence="3">JCM 10696</strain>
    </source>
</reference>
<dbReference type="InterPro" id="IPR041497">
    <property type="entry name" value="Thump-like"/>
</dbReference>
<keyword evidence="2" id="KW-0808">Transferase</keyword>
<accession>A0ABP4C4M3</accession>
<evidence type="ECO:0000313" key="2">
    <source>
        <dbReference type="EMBL" id="GAA0959655.1"/>
    </source>
</evidence>
<organism evidence="2 3">
    <name type="scientific">Actinocorallia libanotica</name>
    <dbReference type="NCBI Taxonomy" id="46162"/>
    <lineage>
        <taxon>Bacteria</taxon>
        <taxon>Bacillati</taxon>
        <taxon>Actinomycetota</taxon>
        <taxon>Actinomycetes</taxon>
        <taxon>Streptosporangiales</taxon>
        <taxon>Thermomonosporaceae</taxon>
        <taxon>Actinocorallia</taxon>
    </lineage>
</organism>
<dbReference type="GO" id="GO:0032259">
    <property type="term" value="P:methylation"/>
    <property type="evidence" value="ECO:0007669"/>
    <property type="project" value="UniProtKB-KW"/>
</dbReference>
<sequence>MEIADFEALRTPAGREALDAAAASDVSERALLATTARLRARFPAELVGAALVQVRLRARAAAKFGADAARMYFTPQGLEQSTRAPVAAHRAARFAEYADSGTVLELCCGIGADLLFRARAGVPGTGVDLDPLTVAVASANLAAFGVDGIARARVGDALDQDPAGYAAVFADPGRRTARGRVFDPKAYEPPLDALLALASRAPAACVKVAPGIPYEAIPEGACAEWVSDGGDVKEAALWLGGLAEGPPRRATLLRNGETHTLAPDPALSTPPVRPWGRYLYEPDGAVIRAHLVGEAAALVDGGLADPRIAYITSDVLKETPFTAAYEVREVLPFSVKRLKAALRAHGVGALTLKKRGFAADLDRLHRDLRPACSAGSAEGTVVLTRVGEAPVALLCAKPKH</sequence>
<dbReference type="RefSeq" id="WP_344243350.1">
    <property type="nucleotide sequence ID" value="NZ_BAAAHH010000022.1"/>
</dbReference>
<gene>
    <name evidence="2" type="ORF">GCM10009550_49730</name>
</gene>
<evidence type="ECO:0000259" key="1">
    <source>
        <dbReference type="Pfam" id="PF18096"/>
    </source>
</evidence>